<evidence type="ECO:0000313" key="5">
    <source>
        <dbReference type="EMBL" id="TYP94246.1"/>
    </source>
</evidence>
<dbReference type="NCBIfam" id="NF006605">
    <property type="entry name" value="PRK09162.1"/>
    <property type="match status" value="1"/>
</dbReference>
<keyword evidence="6" id="KW-1185">Reference proteome</keyword>
<evidence type="ECO:0000256" key="1">
    <source>
        <dbReference type="ARBA" id="ARBA00048811"/>
    </source>
</evidence>
<feature type="domain" description="Phosphoribosyltransferase" evidence="3">
    <location>
        <begin position="26"/>
        <end position="166"/>
    </location>
</feature>
<comment type="catalytic activity">
    <reaction evidence="1">
        <text>GMP + diphosphate = guanine + 5-phospho-alpha-D-ribose 1-diphosphate</text>
        <dbReference type="Rhea" id="RHEA:25424"/>
        <dbReference type="ChEBI" id="CHEBI:16235"/>
        <dbReference type="ChEBI" id="CHEBI:33019"/>
        <dbReference type="ChEBI" id="CHEBI:58017"/>
        <dbReference type="ChEBI" id="CHEBI:58115"/>
        <dbReference type="EC" id="2.4.2.8"/>
    </reaction>
    <physiologicalReaction direction="right-to-left" evidence="1">
        <dbReference type="Rhea" id="RHEA:25426"/>
    </physiologicalReaction>
</comment>
<dbReference type="Proteomes" id="UP000034156">
    <property type="component" value="Chromosome"/>
</dbReference>
<keyword evidence="4" id="KW-0328">Glycosyltransferase</keyword>
<dbReference type="RefSeq" id="WP_046850806.1">
    <property type="nucleotide sequence ID" value="NZ_CBDIPD010000110.1"/>
</dbReference>
<dbReference type="EMBL" id="CP011451">
    <property type="protein sequence ID" value="AKH38770.1"/>
    <property type="molecule type" value="Genomic_DNA"/>
</dbReference>
<evidence type="ECO:0000256" key="2">
    <source>
        <dbReference type="ARBA" id="ARBA00049402"/>
    </source>
</evidence>
<dbReference type="SUPFAM" id="SSF53271">
    <property type="entry name" value="PRTase-like"/>
    <property type="match status" value="1"/>
</dbReference>
<dbReference type="OrthoDB" id="9802824at2"/>
<evidence type="ECO:0000313" key="7">
    <source>
        <dbReference type="Proteomes" id="UP000324176"/>
    </source>
</evidence>
<dbReference type="Gene3D" id="3.40.50.2020">
    <property type="match status" value="1"/>
</dbReference>
<proteinExistence type="predicted"/>
<dbReference type="Pfam" id="PF00156">
    <property type="entry name" value="Pribosyltran"/>
    <property type="match status" value="1"/>
</dbReference>
<organism evidence="4 6">
    <name type="scientific">Nitrosomonas communis</name>
    <dbReference type="NCBI Taxonomy" id="44574"/>
    <lineage>
        <taxon>Bacteria</taxon>
        <taxon>Pseudomonadati</taxon>
        <taxon>Pseudomonadota</taxon>
        <taxon>Betaproteobacteria</taxon>
        <taxon>Nitrosomonadales</taxon>
        <taxon>Nitrosomonadaceae</taxon>
        <taxon>Nitrosomonas</taxon>
    </lineage>
</organism>
<gene>
    <name evidence="4" type="ORF">AAW31_14695</name>
    <name evidence="5" type="ORF">BCL69_100216</name>
</gene>
<reference evidence="6" key="1">
    <citation type="submission" date="2015-05" db="EMBL/GenBank/DDBJ databases">
        <title>Draft genome of Nitrosomonas communis strain Nm2.</title>
        <authorList>
            <person name="Kozlowski J.A."/>
            <person name="Kits K.D."/>
            <person name="Stein L.Y."/>
        </authorList>
    </citation>
    <scope>NUCLEOTIDE SEQUENCE [LARGE SCALE GENOMIC DNA]</scope>
    <source>
        <strain evidence="6">Nm2</strain>
    </source>
</reference>
<dbReference type="GO" id="GO:0032263">
    <property type="term" value="P:GMP salvage"/>
    <property type="evidence" value="ECO:0007669"/>
    <property type="project" value="TreeGrafter"/>
</dbReference>
<dbReference type="EMBL" id="VNHT01000002">
    <property type="protein sequence ID" value="TYP94246.1"/>
    <property type="molecule type" value="Genomic_DNA"/>
</dbReference>
<reference evidence="5 7" key="3">
    <citation type="submission" date="2019-07" db="EMBL/GenBank/DDBJ databases">
        <title>Active sludge and wastewater microbial communities from Klosterneuburg, Austria.</title>
        <authorList>
            <person name="Wagner M."/>
        </authorList>
    </citation>
    <scope>NUCLEOTIDE SEQUENCE [LARGE SCALE GENOMIC DNA]</scope>
    <source>
        <strain evidence="5 7">Nm2</strain>
    </source>
</reference>
<dbReference type="PANTHER" id="PTHR43340">
    <property type="entry name" value="HYPOXANTHINE-GUANINE PHOSPHORIBOSYLTRANSFERASE"/>
    <property type="match status" value="1"/>
</dbReference>
<name>A0A0F7KE17_9PROT</name>
<dbReference type="PANTHER" id="PTHR43340:SF1">
    <property type="entry name" value="HYPOXANTHINE PHOSPHORIBOSYLTRANSFERASE"/>
    <property type="match status" value="1"/>
</dbReference>
<dbReference type="GO" id="GO:0004422">
    <property type="term" value="F:hypoxanthine phosphoribosyltransferase activity"/>
    <property type="evidence" value="ECO:0007669"/>
    <property type="project" value="TreeGrafter"/>
</dbReference>
<sequence length="183" mass="20401">MAVFVDKEANQFLIHAELIASAHMLSETVERMAKNITTVLAGQYPLVLCVMSGAVVFSGQLLPLLHFPLDFDYLHPTRYNHMLQGGVIEWKVLPPAHLKGRVVLVLDDVLDEGFTLAAIRQRIMEEGAKAFYSAVLVDKVIGKTKPISADFIGMSLPDRYIFGYGMDIKGLWRNLPAIFALKE</sequence>
<dbReference type="GO" id="GO:0046100">
    <property type="term" value="P:hypoxanthine metabolic process"/>
    <property type="evidence" value="ECO:0007669"/>
    <property type="project" value="TreeGrafter"/>
</dbReference>
<dbReference type="InterPro" id="IPR050408">
    <property type="entry name" value="HGPRT"/>
</dbReference>
<evidence type="ECO:0000259" key="3">
    <source>
        <dbReference type="Pfam" id="PF00156"/>
    </source>
</evidence>
<dbReference type="InterPro" id="IPR000836">
    <property type="entry name" value="PRTase_dom"/>
</dbReference>
<evidence type="ECO:0000313" key="4">
    <source>
        <dbReference type="EMBL" id="AKH38770.1"/>
    </source>
</evidence>
<accession>A0A0F7KE17</accession>
<dbReference type="AlphaFoldDB" id="A0A0F7KE17"/>
<dbReference type="PATRIC" id="fig|44574.3.peg.3558"/>
<reference evidence="4 6" key="2">
    <citation type="journal article" date="2016" name="Genome Announc.">
        <title>Genome Sequence of Nitrosomonas communis Strain Nm2, a Mesophilic Ammonia-Oxidizing Bacterium Isolated from Mediterranean Soil.</title>
        <authorList>
            <person name="Kozlowski J.A."/>
            <person name="Kits K.D."/>
            <person name="Stein L.Y."/>
        </authorList>
    </citation>
    <scope>NUCLEOTIDE SEQUENCE [LARGE SCALE GENOMIC DNA]</scope>
    <source>
        <strain evidence="4 6">Nm2</strain>
    </source>
</reference>
<dbReference type="Proteomes" id="UP000324176">
    <property type="component" value="Unassembled WGS sequence"/>
</dbReference>
<evidence type="ECO:0000313" key="6">
    <source>
        <dbReference type="Proteomes" id="UP000034156"/>
    </source>
</evidence>
<dbReference type="GO" id="GO:0005829">
    <property type="term" value="C:cytosol"/>
    <property type="evidence" value="ECO:0007669"/>
    <property type="project" value="TreeGrafter"/>
</dbReference>
<dbReference type="KEGG" id="nco:AAW31_14695"/>
<comment type="catalytic activity">
    <reaction evidence="2">
        <text>IMP + diphosphate = hypoxanthine + 5-phospho-alpha-D-ribose 1-diphosphate</text>
        <dbReference type="Rhea" id="RHEA:17973"/>
        <dbReference type="ChEBI" id="CHEBI:17368"/>
        <dbReference type="ChEBI" id="CHEBI:33019"/>
        <dbReference type="ChEBI" id="CHEBI:58017"/>
        <dbReference type="ChEBI" id="CHEBI:58053"/>
        <dbReference type="EC" id="2.4.2.8"/>
    </reaction>
    <physiologicalReaction direction="right-to-left" evidence="2">
        <dbReference type="Rhea" id="RHEA:17975"/>
    </physiologicalReaction>
</comment>
<dbReference type="GO" id="GO:0006178">
    <property type="term" value="P:guanine salvage"/>
    <property type="evidence" value="ECO:0007669"/>
    <property type="project" value="TreeGrafter"/>
</dbReference>
<protein>
    <submittedName>
        <fullName evidence="4">Hypoxanthine phosphoribosyltransferase</fullName>
    </submittedName>
</protein>
<dbReference type="InterPro" id="IPR029057">
    <property type="entry name" value="PRTase-like"/>
</dbReference>
<keyword evidence="4" id="KW-0808">Transferase</keyword>
<dbReference type="GO" id="GO:0000287">
    <property type="term" value="F:magnesium ion binding"/>
    <property type="evidence" value="ECO:0007669"/>
    <property type="project" value="TreeGrafter"/>
</dbReference>
<dbReference type="GO" id="GO:0032264">
    <property type="term" value="P:IMP salvage"/>
    <property type="evidence" value="ECO:0007669"/>
    <property type="project" value="TreeGrafter"/>
</dbReference>